<dbReference type="GO" id="GO:0016757">
    <property type="term" value="F:glycosyltransferase activity"/>
    <property type="evidence" value="ECO:0007669"/>
    <property type="project" value="TreeGrafter"/>
</dbReference>
<feature type="domain" description="Glycosyltransferase subfamily 4-like N-terminal" evidence="2">
    <location>
        <begin position="138"/>
        <end position="254"/>
    </location>
</feature>
<sequence length="459" mass="52792">MDERSILFIAYLYPPVGGNGLPGVQRSVKFVRYLPLKKKYVLTLQPDLYPDFFSAINKVPLPINNEVIIRAGAIDIFKMLLKGRNFFTSLLSKKNRTHHTDIAHSEKPAETGISDSGKRNLFGTLKNIISDILTFPDYSLPWMIPAIWQGKALLNQKDIDVIFATGPPWTSLITGWVLRRLTGVRLIIDFRDPWVSNPYVFSKGKLRESAEKYLEQKIVTDADIVLLNTEELKKDFVNRYQFLPENKFVVLINGYDEFEFRDIHLRETKEEESDLLLTHAGSLYGLRDPKPILEAIGKIRERNIRMAEKIKFRQMGATKLDYNVKDFVAKNLLYENYGELGSLPFTECLRHMVGSDILVIIQQDTKTQIPSKIYEYIYLNKPILTISSKDGALGKMIEKYEFGDIFEPHDIEGLAGYLEQKVSDKEKSGTLKVNYEHREAFDVRNIANQLEKIIEDICV</sequence>
<evidence type="ECO:0000313" key="4">
    <source>
        <dbReference type="Proteomes" id="UP000663722"/>
    </source>
</evidence>
<dbReference type="Proteomes" id="UP000663722">
    <property type="component" value="Chromosome"/>
</dbReference>
<dbReference type="InterPro" id="IPR028098">
    <property type="entry name" value="Glyco_trans_4-like_N"/>
</dbReference>
<name>A0A975GWE6_9BACT</name>
<dbReference type="RefSeq" id="WP_207680608.1">
    <property type="nucleotide sequence ID" value="NZ_CP061800.1"/>
</dbReference>
<protein>
    <submittedName>
        <fullName evidence="3">Glycosyltransferase domain-containing protein</fullName>
    </submittedName>
</protein>
<dbReference type="PANTHER" id="PTHR46401">
    <property type="entry name" value="GLYCOSYLTRANSFERASE WBBK-RELATED"/>
    <property type="match status" value="1"/>
</dbReference>
<accession>A0A975GWE6</accession>
<dbReference type="KEGG" id="dmm:dnm_099910"/>
<proteinExistence type="predicted"/>
<evidence type="ECO:0000259" key="2">
    <source>
        <dbReference type="Pfam" id="PF13579"/>
    </source>
</evidence>
<reference evidence="3" key="1">
    <citation type="journal article" date="2021" name="Microb. Physiol.">
        <title>Proteogenomic Insights into the Physiology of Marine, Sulfate-Reducing, Filamentous Desulfonema limicola and Desulfonema magnum.</title>
        <authorList>
            <person name="Schnaars V."/>
            <person name="Wohlbrand L."/>
            <person name="Scheve S."/>
            <person name="Hinrichs C."/>
            <person name="Reinhardt R."/>
            <person name="Rabus R."/>
        </authorList>
    </citation>
    <scope>NUCLEOTIDE SEQUENCE</scope>
    <source>
        <strain evidence="3">4be13</strain>
    </source>
</reference>
<dbReference type="GO" id="GO:0009103">
    <property type="term" value="P:lipopolysaccharide biosynthetic process"/>
    <property type="evidence" value="ECO:0007669"/>
    <property type="project" value="TreeGrafter"/>
</dbReference>
<dbReference type="Gene3D" id="3.40.50.2000">
    <property type="entry name" value="Glycogen Phosphorylase B"/>
    <property type="match status" value="2"/>
</dbReference>
<dbReference type="Pfam" id="PF13579">
    <property type="entry name" value="Glyco_trans_4_4"/>
    <property type="match status" value="1"/>
</dbReference>
<keyword evidence="1" id="KW-0808">Transferase</keyword>
<dbReference type="PANTHER" id="PTHR46401:SF2">
    <property type="entry name" value="GLYCOSYLTRANSFERASE WBBK-RELATED"/>
    <property type="match status" value="1"/>
</dbReference>
<evidence type="ECO:0000256" key="1">
    <source>
        <dbReference type="ARBA" id="ARBA00022679"/>
    </source>
</evidence>
<dbReference type="EMBL" id="CP061800">
    <property type="protein sequence ID" value="QTA93883.1"/>
    <property type="molecule type" value="Genomic_DNA"/>
</dbReference>
<dbReference type="SUPFAM" id="SSF53756">
    <property type="entry name" value="UDP-Glycosyltransferase/glycogen phosphorylase"/>
    <property type="match status" value="1"/>
</dbReference>
<keyword evidence="4" id="KW-1185">Reference proteome</keyword>
<evidence type="ECO:0000313" key="3">
    <source>
        <dbReference type="EMBL" id="QTA93883.1"/>
    </source>
</evidence>
<organism evidence="3 4">
    <name type="scientific">Desulfonema magnum</name>
    <dbReference type="NCBI Taxonomy" id="45655"/>
    <lineage>
        <taxon>Bacteria</taxon>
        <taxon>Pseudomonadati</taxon>
        <taxon>Thermodesulfobacteriota</taxon>
        <taxon>Desulfobacteria</taxon>
        <taxon>Desulfobacterales</taxon>
        <taxon>Desulfococcaceae</taxon>
        <taxon>Desulfonema</taxon>
    </lineage>
</organism>
<dbReference type="AlphaFoldDB" id="A0A975GWE6"/>
<gene>
    <name evidence="3" type="ORF">dnm_099910</name>
</gene>